<feature type="coiled-coil region" evidence="1">
    <location>
        <begin position="179"/>
        <end position="216"/>
    </location>
</feature>
<evidence type="ECO:0000256" key="1">
    <source>
        <dbReference type="SAM" id="Coils"/>
    </source>
</evidence>
<dbReference type="InterPro" id="IPR007139">
    <property type="entry name" value="DUF349"/>
</dbReference>
<dbReference type="EMBL" id="QDDL01000002">
    <property type="protein sequence ID" value="PVZ70268.1"/>
    <property type="molecule type" value="Genomic_DNA"/>
</dbReference>
<proteinExistence type="predicted"/>
<dbReference type="AlphaFoldDB" id="A0A2V1GVA9"/>
<keyword evidence="1" id="KW-0175">Coiled coil</keyword>
<feature type="coiled-coil region" evidence="1">
    <location>
        <begin position="396"/>
        <end position="441"/>
    </location>
</feature>
<name>A0A2V1GVA9_9GAMM</name>
<organism evidence="2 3">
    <name type="scientific">Pelagibaculum spongiae</name>
    <dbReference type="NCBI Taxonomy" id="2080658"/>
    <lineage>
        <taxon>Bacteria</taxon>
        <taxon>Pseudomonadati</taxon>
        <taxon>Pseudomonadota</taxon>
        <taxon>Gammaproteobacteria</taxon>
        <taxon>Oceanospirillales</taxon>
        <taxon>Pelagibaculum</taxon>
    </lineage>
</organism>
<evidence type="ECO:0000313" key="2">
    <source>
        <dbReference type="EMBL" id="PVZ70268.1"/>
    </source>
</evidence>
<keyword evidence="3" id="KW-1185">Reference proteome</keyword>
<dbReference type="Proteomes" id="UP000244906">
    <property type="component" value="Unassembled WGS sequence"/>
</dbReference>
<comment type="caution">
    <text evidence="2">The sequence shown here is derived from an EMBL/GenBank/DDBJ whole genome shotgun (WGS) entry which is preliminary data.</text>
</comment>
<sequence length="910" mass="105877">MILDKLFKPKWQNSRPETRIRALKDMDCGTAENANIISNLAFEDSNTAVRCIAIARLNQIDRLIKLTQDGQKKISDAARERLGLFILGRAGQLDLTDRHQLMQKLQPLGDGLIIHIMQGGDAGLQAALVEQTKDDLQLVELALTASTTKVRQLAANQIEKLETLEELARKCRGKDKSVLQICRDKLKKHQQQLQQLQQAKADFQKLIDQISKLSRQDSDPLYEGKVAHLQQSWDRLSKEQPEIGQQMHSAFAEKMQLCQNQLDQWQQARQLEIQKQQQIIEAGENQQQICHLLDTALDERQQVVDFTEQDIQLTRSLLQLQEHCWHESCEIQKAADELARQYHRLSQLLHVWVNAAENYLKLQPELTRVIEEDHQHLSKIIDQVRWPTELPAPALIHQANGILAEVRQQKAQVRQEQQNQAAQLRQEMDQLAKLLDCGELKQARKMNRQLHKDLKASPKLPDQLRKQLHVLEARLYELEDWQGYATLPKQQQLIDNMEQLIDSELPAEALADQIHQLQMEWKELGGSGQKQWKQFSDAADKAFIPCKKFFEQRNLVRQQNLQQRQVIVDELTAFYEQTDWETVDWNALETILRTARDEWSKYQEVDPKNNRKVHRQFDRILKKLREKLDGFRKQNYDLKQALVEQAQSLIELPEDDALAQAKELQSQWKAIPLTWRRDEHKLWRNFHTACEAIFTARKENYQARKQVKQQGFEQAEQVLQGIQQQFEQAGDSKALRANLKQATQQIEQALPGQRDRSKFDQQLQLLEQQLIQQQQKMQQQNLVQRFEQIKQAAFSQDPVESFNTLTEQDKKAFAQRNHQPLVSEALLREKTVELEILCGHISPEQDQALRLQLQVARLANSLGQTTQAESSLVDQAIAAAREILLLQKLDEHEHQSYIYRVEQAIVFLLK</sequence>
<reference evidence="2 3" key="1">
    <citation type="submission" date="2018-04" db="EMBL/GenBank/DDBJ databases">
        <title>Thalassorhabdus spongiae gen. nov., sp. nov., isolated from a marine sponge in South-West Iceland.</title>
        <authorList>
            <person name="Knobloch S."/>
            <person name="Daussin A."/>
            <person name="Johannsson R."/>
            <person name="Marteinsson V.T."/>
        </authorList>
    </citation>
    <scope>NUCLEOTIDE SEQUENCE [LARGE SCALE GENOMIC DNA]</scope>
    <source>
        <strain evidence="2 3">Hp12</strain>
    </source>
</reference>
<evidence type="ECO:0008006" key="4">
    <source>
        <dbReference type="Google" id="ProtNLM"/>
    </source>
</evidence>
<evidence type="ECO:0000313" key="3">
    <source>
        <dbReference type="Proteomes" id="UP000244906"/>
    </source>
</evidence>
<feature type="coiled-coil region" evidence="1">
    <location>
        <begin position="756"/>
        <end position="783"/>
    </location>
</feature>
<accession>A0A2V1GVA9</accession>
<gene>
    <name evidence="2" type="ORF">DC094_06630</name>
</gene>
<dbReference type="Pfam" id="PF03993">
    <property type="entry name" value="DUF349"/>
    <property type="match status" value="2"/>
</dbReference>
<protein>
    <recommendedName>
        <fullName evidence="4">DUF349 domain-containing protein</fullName>
    </recommendedName>
</protein>
<dbReference type="OrthoDB" id="5523335at2"/>
<dbReference type="RefSeq" id="WP_116686341.1">
    <property type="nucleotide sequence ID" value="NZ_CAWNYD010000002.1"/>
</dbReference>